<dbReference type="Pfam" id="PF13600">
    <property type="entry name" value="DUF4140"/>
    <property type="match status" value="1"/>
</dbReference>
<dbReference type="EMBL" id="QGGW01000006">
    <property type="protein sequence ID" value="PWK59831.1"/>
    <property type="molecule type" value="Genomic_DNA"/>
</dbReference>
<keyword evidence="5" id="KW-1185">Reference proteome</keyword>
<feature type="domain" description="DUF4139" evidence="2">
    <location>
        <begin position="230"/>
        <end position="542"/>
    </location>
</feature>
<evidence type="ECO:0000259" key="3">
    <source>
        <dbReference type="Pfam" id="PF13600"/>
    </source>
</evidence>
<dbReference type="Pfam" id="PF13598">
    <property type="entry name" value="DUF4139"/>
    <property type="match status" value="1"/>
</dbReference>
<dbReference type="PANTHER" id="PTHR31005">
    <property type="entry name" value="DUF4139 DOMAIN-CONTAINING PROTEIN"/>
    <property type="match status" value="1"/>
</dbReference>
<protein>
    <submittedName>
        <fullName evidence="4">Uncharacterized protein (TIGR02231 family)</fullName>
    </submittedName>
</protein>
<feature type="chain" id="PRO_5016284691" evidence="1">
    <location>
        <begin position="20"/>
        <end position="550"/>
    </location>
</feature>
<gene>
    <name evidence="4" type="ORF">C7455_106117</name>
</gene>
<evidence type="ECO:0000313" key="5">
    <source>
        <dbReference type="Proteomes" id="UP000245708"/>
    </source>
</evidence>
<evidence type="ECO:0000313" key="4">
    <source>
        <dbReference type="EMBL" id="PWK59831.1"/>
    </source>
</evidence>
<dbReference type="OrthoDB" id="580912at2"/>
<dbReference type="AlphaFoldDB" id="A0A316GI39"/>
<dbReference type="Proteomes" id="UP000245708">
    <property type="component" value="Unassembled WGS sequence"/>
</dbReference>
<accession>A0A316GI39</accession>
<dbReference type="InterPro" id="IPR011935">
    <property type="entry name" value="CHP02231"/>
</dbReference>
<dbReference type="RefSeq" id="WP_109668909.1">
    <property type="nucleotide sequence ID" value="NZ_QGGW01000006.1"/>
</dbReference>
<evidence type="ECO:0000256" key="1">
    <source>
        <dbReference type="SAM" id="SignalP"/>
    </source>
</evidence>
<reference evidence="4 5" key="1">
    <citation type="submission" date="2018-05" db="EMBL/GenBank/DDBJ databases">
        <title>Genomic Encyclopedia of Type Strains, Phase IV (KMG-IV): sequencing the most valuable type-strain genomes for metagenomic binning, comparative biology and taxonomic classification.</title>
        <authorList>
            <person name="Goeker M."/>
        </authorList>
    </citation>
    <scope>NUCLEOTIDE SEQUENCE [LARGE SCALE GENOMIC DNA]</scope>
    <source>
        <strain evidence="4 5">DSM 16097</strain>
    </source>
</reference>
<feature type="domain" description="DUF4140" evidence="3">
    <location>
        <begin position="31"/>
        <end position="137"/>
    </location>
</feature>
<dbReference type="PANTHER" id="PTHR31005:SF8">
    <property type="entry name" value="DUF4139 DOMAIN-CONTAINING PROTEIN"/>
    <property type="match status" value="1"/>
</dbReference>
<proteinExistence type="predicted"/>
<name>A0A316GI39_9RHOB</name>
<dbReference type="InterPro" id="IPR037291">
    <property type="entry name" value="DUF4139"/>
</dbReference>
<comment type="caution">
    <text evidence="4">The sequence shown here is derived from an EMBL/GenBank/DDBJ whole genome shotgun (WGS) entry which is preliminary data.</text>
</comment>
<dbReference type="NCBIfam" id="TIGR02231">
    <property type="entry name" value="mucoidy inhibitor MuiA family protein"/>
    <property type="match status" value="1"/>
</dbReference>
<keyword evidence="1" id="KW-0732">Signal</keyword>
<dbReference type="InterPro" id="IPR025554">
    <property type="entry name" value="DUF4140"/>
</dbReference>
<feature type="signal peptide" evidence="1">
    <location>
        <begin position="1"/>
        <end position="19"/>
    </location>
</feature>
<evidence type="ECO:0000259" key="2">
    <source>
        <dbReference type="Pfam" id="PF13598"/>
    </source>
</evidence>
<organism evidence="4 5">
    <name type="scientific">Roseicyclus mahoneyensis</name>
    <dbReference type="NCBI Taxonomy" id="164332"/>
    <lineage>
        <taxon>Bacteria</taxon>
        <taxon>Pseudomonadati</taxon>
        <taxon>Pseudomonadota</taxon>
        <taxon>Alphaproteobacteria</taxon>
        <taxon>Rhodobacterales</taxon>
        <taxon>Roseobacteraceae</taxon>
        <taxon>Roseicyclus</taxon>
    </lineage>
</organism>
<sequence length="550" mass="58320">MRFALSLTAALMTSTAALADDIVIRADIAEATVFLSGAEITRRGRVSVPPGTHRLLIAMPDAAQAERIEVSGPEGLTLGAPQQLSGHVIAEGALDDPQQAAARAAVEGARDAVQQAQDDLTAADAGLRALEAQLSYLSALARGGPEGATMPTDPATLPQLLATLGAETARVQAETLAAQIARRDLAEALTDRQADLAAATADLARLRPLGAAIDVIEIAVISPTETEAEITVDYLSYGAGWEPGYEIHLDSESGALTVERFIAVYTSGAARWQDVAMTFSTSEPSRQRQPSGVFPTPARIAEPAPPINAGIGALAQNEARFADALPTPVMEPAMVATLATPQTEGLSLNYAYTSPVSIGPSGQAMLPFDTLALETETEARAIPRSDQTAFLIAMGRNDTGEPILPGYTAFFRDGALIGEDMIGLIADGAEFEMAFGPLDHLRLIWIDRSLAEGNRGLFTSSTTQERSISFGVENTSGSAEQVRLIYATPFAEQEDLELDLTLSPASDARDIDDLRGVHAWDLTVAPRETVLVDMQVRLAWPEGQILTWWP</sequence>